<evidence type="ECO:0000256" key="14">
    <source>
        <dbReference type="PROSITE-ProRule" id="PRU01360"/>
    </source>
</evidence>
<feature type="domain" description="TonB-dependent receptor plug" evidence="19">
    <location>
        <begin position="60"/>
        <end position="158"/>
    </location>
</feature>
<dbReference type="GO" id="GO:0015344">
    <property type="term" value="F:siderophore uptake transmembrane transporter activity"/>
    <property type="evidence" value="ECO:0007669"/>
    <property type="project" value="TreeGrafter"/>
</dbReference>
<dbReference type="InterPro" id="IPR000531">
    <property type="entry name" value="Beta-barrel_TonB"/>
</dbReference>
<dbReference type="InterPro" id="IPR039426">
    <property type="entry name" value="TonB-dep_rcpt-like"/>
</dbReference>
<dbReference type="GO" id="GO:0038023">
    <property type="term" value="F:signaling receptor activity"/>
    <property type="evidence" value="ECO:0007669"/>
    <property type="project" value="InterPro"/>
</dbReference>
<organism evidence="20 21">
    <name type="scientific">Altericroceibacterium spongiae</name>
    <dbReference type="NCBI Taxonomy" id="2320269"/>
    <lineage>
        <taxon>Bacteria</taxon>
        <taxon>Pseudomonadati</taxon>
        <taxon>Pseudomonadota</taxon>
        <taxon>Alphaproteobacteria</taxon>
        <taxon>Sphingomonadales</taxon>
        <taxon>Erythrobacteraceae</taxon>
        <taxon>Altericroceibacterium</taxon>
    </lineage>
</organism>
<dbReference type="GO" id="GO:0015891">
    <property type="term" value="P:siderophore transport"/>
    <property type="evidence" value="ECO:0007669"/>
    <property type="project" value="InterPro"/>
</dbReference>
<evidence type="ECO:0000256" key="4">
    <source>
        <dbReference type="ARBA" id="ARBA00022452"/>
    </source>
</evidence>
<keyword evidence="8" id="KW-0408">Iron</keyword>
<evidence type="ECO:0000256" key="8">
    <source>
        <dbReference type="ARBA" id="ARBA00023004"/>
    </source>
</evidence>
<evidence type="ECO:0000256" key="9">
    <source>
        <dbReference type="ARBA" id="ARBA00023065"/>
    </source>
</evidence>
<dbReference type="InterPro" id="IPR012910">
    <property type="entry name" value="Plug_dom"/>
</dbReference>
<reference evidence="20 21" key="1">
    <citation type="submission" date="2018-09" db="EMBL/GenBank/DDBJ databases">
        <title>Altererythrobacter spongiae sp. nov., isolated from a marine sponge.</title>
        <authorList>
            <person name="Zhuang L."/>
            <person name="Luo L."/>
        </authorList>
    </citation>
    <scope>NUCLEOTIDE SEQUENCE [LARGE SCALE GENOMIC DNA]</scope>
    <source>
        <strain evidence="20 21">HN-Y73</strain>
    </source>
</reference>
<keyword evidence="11 14" id="KW-0472">Membrane</keyword>
<keyword evidence="21" id="KW-1185">Reference proteome</keyword>
<keyword evidence="4 14" id="KW-1134">Transmembrane beta strand</keyword>
<evidence type="ECO:0000256" key="1">
    <source>
        <dbReference type="ARBA" id="ARBA00004571"/>
    </source>
</evidence>
<dbReference type="AlphaFoldDB" id="A0A420EE23"/>
<dbReference type="Pfam" id="PF00593">
    <property type="entry name" value="TonB_dep_Rec_b-barrel"/>
    <property type="match status" value="1"/>
</dbReference>
<dbReference type="PROSITE" id="PS52016">
    <property type="entry name" value="TONB_DEPENDENT_REC_3"/>
    <property type="match status" value="1"/>
</dbReference>
<evidence type="ECO:0000313" key="21">
    <source>
        <dbReference type="Proteomes" id="UP000284395"/>
    </source>
</evidence>
<evidence type="ECO:0000256" key="7">
    <source>
        <dbReference type="ARBA" id="ARBA00022729"/>
    </source>
</evidence>
<dbReference type="Gene3D" id="2.40.170.20">
    <property type="entry name" value="TonB-dependent receptor, beta-barrel domain"/>
    <property type="match status" value="1"/>
</dbReference>
<dbReference type="SUPFAM" id="SSF56935">
    <property type="entry name" value="Porins"/>
    <property type="match status" value="1"/>
</dbReference>
<dbReference type="EMBL" id="RAPF01000008">
    <property type="protein sequence ID" value="RKF18947.1"/>
    <property type="molecule type" value="Genomic_DNA"/>
</dbReference>
<dbReference type="GO" id="GO:0009279">
    <property type="term" value="C:cell outer membrane"/>
    <property type="evidence" value="ECO:0007669"/>
    <property type="project" value="UniProtKB-SubCell"/>
</dbReference>
<name>A0A420EE23_9SPHN</name>
<comment type="subcellular location">
    <subcellularLocation>
        <location evidence="1 14">Cell outer membrane</location>
        <topology evidence="1 14">Multi-pass membrane protein</topology>
    </subcellularLocation>
</comment>
<keyword evidence="7 17" id="KW-0732">Signal</keyword>
<evidence type="ECO:0000256" key="2">
    <source>
        <dbReference type="ARBA" id="ARBA00009810"/>
    </source>
</evidence>
<dbReference type="Proteomes" id="UP000284395">
    <property type="component" value="Unassembled WGS sequence"/>
</dbReference>
<comment type="similarity">
    <text evidence="2 14 16">Belongs to the TonB-dependent receptor family.</text>
</comment>
<feature type="signal peptide" evidence="17">
    <location>
        <begin position="1"/>
        <end position="28"/>
    </location>
</feature>
<evidence type="ECO:0000313" key="20">
    <source>
        <dbReference type="EMBL" id="RKF18947.1"/>
    </source>
</evidence>
<dbReference type="PANTHER" id="PTHR32552">
    <property type="entry name" value="FERRICHROME IRON RECEPTOR-RELATED"/>
    <property type="match status" value="1"/>
</dbReference>
<feature type="domain" description="TonB-dependent receptor-like beta-barrel" evidence="18">
    <location>
        <begin position="237"/>
        <end position="676"/>
    </location>
</feature>
<evidence type="ECO:0000256" key="6">
    <source>
        <dbReference type="ARBA" id="ARBA00022692"/>
    </source>
</evidence>
<dbReference type="OrthoDB" id="9760333at2"/>
<evidence type="ECO:0000256" key="13">
    <source>
        <dbReference type="ARBA" id="ARBA00023237"/>
    </source>
</evidence>
<dbReference type="InterPro" id="IPR036942">
    <property type="entry name" value="Beta-barrel_TonB_sf"/>
</dbReference>
<evidence type="ECO:0000259" key="19">
    <source>
        <dbReference type="Pfam" id="PF07715"/>
    </source>
</evidence>
<proteinExistence type="inferred from homology"/>
<evidence type="ECO:0000256" key="12">
    <source>
        <dbReference type="ARBA" id="ARBA00023170"/>
    </source>
</evidence>
<dbReference type="RefSeq" id="WP_120325568.1">
    <property type="nucleotide sequence ID" value="NZ_RAPF01000008.1"/>
</dbReference>
<keyword evidence="13 14" id="KW-0998">Cell outer membrane</keyword>
<evidence type="ECO:0000256" key="15">
    <source>
        <dbReference type="PROSITE-ProRule" id="PRU10144"/>
    </source>
</evidence>
<evidence type="ECO:0000256" key="17">
    <source>
        <dbReference type="SAM" id="SignalP"/>
    </source>
</evidence>
<protein>
    <submittedName>
        <fullName evidence="20">TonB-dependent siderophore receptor</fullName>
    </submittedName>
</protein>
<sequence length="712" mass="77543">MSGNRTAARNTALMSMTAMASMSAPVMAQSVSSAEDEREIIVSGDRFQNSLINRLPIEPQELPFSLDIVDKTKMDERGFINPLDILETLPNVVRRQTQNLPTGGSYFIRGLYATVLTNNRPENDSRGAGRRDASQIERFEVVKGPASILLGPVIPGGAINQVTKSPQNDDFLNITARGGSYGTYRLEGDANAGALLGSDVLSGRITLAYEDQQTPQKPEKTETFSVRPVIEAHFSDRTRAQASVAYTRRDSVPGSSFPVNADGSVPDVFDARTFLGVPAEQLGEDIYVDAEFQHEFLDDLKLVMRGSYQDSDFDYQTSQGAENYVGGRGFGPDDTMAYVYYSHGYRDTEVLFGDIQLVGGFDAFGQRQDLVIGASAQRTEFDSQWAFGGQLGVVDINDIDGAVYGVPDYSTPLSPYSDRKDRLYSVYAETNLRPADHLTIVAGIRYDDYEVTSFVTDVSTPTDDVTFRIGASYELLDGLNAYASYAESFIPQSGTTRNGDAIEPESATNYEIGLKGAVWDNRLTFTAAVFSLTRQNVATADPNNVPGQPAYVVPTGEQKHEGFEISAGLKVTPALKLEISYGYVDAEVTEVINANTGQDVGDPVALVPSHTFSAFGSYTVQEGALQGLQLGLGARGISRRPAPRFGLEYGGYTLVDALISYPVSDRMDLQLNALNLLDKKYRESVGYANGTPATGHRFGNPRTAYVTARLRF</sequence>
<dbReference type="InterPro" id="IPR037066">
    <property type="entry name" value="Plug_dom_sf"/>
</dbReference>
<evidence type="ECO:0000256" key="10">
    <source>
        <dbReference type="ARBA" id="ARBA00023077"/>
    </source>
</evidence>
<dbReference type="PROSITE" id="PS01156">
    <property type="entry name" value="TONB_DEPENDENT_REC_2"/>
    <property type="match status" value="1"/>
</dbReference>
<dbReference type="NCBIfam" id="TIGR01783">
    <property type="entry name" value="TonB-siderophor"/>
    <property type="match status" value="1"/>
</dbReference>
<dbReference type="Gene3D" id="2.170.130.10">
    <property type="entry name" value="TonB-dependent receptor, plug domain"/>
    <property type="match status" value="1"/>
</dbReference>
<dbReference type="InterPro" id="IPR010917">
    <property type="entry name" value="TonB_rcpt_CS"/>
</dbReference>
<keyword evidence="9" id="KW-0406">Ion transport</keyword>
<dbReference type="Pfam" id="PF07715">
    <property type="entry name" value="Plug"/>
    <property type="match status" value="1"/>
</dbReference>
<dbReference type="PANTHER" id="PTHR32552:SF74">
    <property type="entry name" value="HYDROXAMATE SIDEROPHORE RECEPTOR FHUE"/>
    <property type="match status" value="1"/>
</dbReference>
<dbReference type="InterPro" id="IPR010105">
    <property type="entry name" value="TonB_sidphr_rcpt"/>
</dbReference>
<evidence type="ECO:0000256" key="5">
    <source>
        <dbReference type="ARBA" id="ARBA00022496"/>
    </source>
</evidence>
<comment type="caution">
    <text evidence="20">The sequence shown here is derived from an EMBL/GenBank/DDBJ whole genome shotgun (WGS) entry which is preliminary data.</text>
</comment>
<evidence type="ECO:0000256" key="16">
    <source>
        <dbReference type="RuleBase" id="RU003357"/>
    </source>
</evidence>
<feature type="short sequence motif" description="TonB C-terminal box" evidence="15">
    <location>
        <begin position="695"/>
        <end position="712"/>
    </location>
</feature>
<feature type="chain" id="PRO_5019581526" evidence="17">
    <location>
        <begin position="29"/>
        <end position="712"/>
    </location>
</feature>
<keyword evidence="10 16" id="KW-0798">TonB box</keyword>
<keyword evidence="6 14" id="KW-0812">Transmembrane</keyword>
<accession>A0A420EE23</accession>
<keyword evidence="5" id="KW-0410">Iron transport</keyword>
<evidence type="ECO:0000256" key="11">
    <source>
        <dbReference type="ARBA" id="ARBA00023136"/>
    </source>
</evidence>
<keyword evidence="3 14" id="KW-0813">Transport</keyword>
<gene>
    <name evidence="20" type="ORF">D6851_14225</name>
</gene>
<evidence type="ECO:0000259" key="18">
    <source>
        <dbReference type="Pfam" id="PF00593"/>
    </source>
</evidence>
<evidence type="ECO:0000256" key="3">
    <source>
        <dbReference type="ARBA" id="ARBA00022448"/>
    </source>
</evidence>
<dbReference type="CDD" id="cd01347">
    <property type="entry name" value="ligand_gated_channel"/>
    <property type="match status" value="1"/>
</dbReference>
<keyword evidence="12 20" id="KW-0675">Receptor</keyword>